<feature type="domain" description="Calcineurin-like phosphoesterase" evidence="4">
    <location>
        <begin position="134"/>
        <end position="383"/>
    </location>
</feature>
<reference evidence="7" key="1">
    <citation type="journal article" date="2010" name="Genome Biol.">
        <title>Genome sequence of the necrotrophic plant pathogen Pythium ultimum reveals original pathogenicity mechanisms and effector repertoire.</title>
        <authorList>
            <person name="Levesque C.A."/>
            <person name="Brouwer H."/>
            <person name="Cano L."/>
            <person name="Hamilton J.P."/>
            <person name="Holt C."/>
            <person name="Huitema E."/>
            <person name="Raffaele S."/>
            <person name="Robideau G.P."/>
            <person name="Thines M."/>
            <person name="Win J."/>
            <person name="Zerillo M.M."/>
            <person name="Beakes G.W."/>
            <person name="Boore J.L."/>
            <person name="Busam D."/>
            <person name="Dumas B."/>
            <person name="Ferriera S."/>
            <person name="Fuerstenberg S.I."/>
            <person name="Gachon C.M."/>
            <person name="Gaulin E."/>
            <person name="Govers F."/>
            <person name="Grenville-Briggs L."/>
            <person name="Horner N."/>
            <person name="Hostetler J."/>
            <person name="Jiang R.H."/>
            <person name="Johnson J."/>
            <person name="Krajaejun T."/>
            <person name="Lin H."/>
            <person name="Meijer H.J."/>
            <person name="Moore B."/>
            <person name="Morris P."/>
            <person name="Phuntmart V."/>
            <person name="Puiu D."/>
            <person name="Shetty J."/>
            <person name="Stajich J.E."/>
            <person name="Tripathy S."/>
            <person name="Wawra S."/>
            <person name="van West P."/>
            <person name="Whitty B.R."/>
            <person name="Coutinho P.M."/>
            <person name="Henrissat B."/>
            <person name="Martin F."/>
            <person name="Thomas P.D."/>
            <person name="Tyler B.M."/>
            <person name="De Vries R.P."/>
            <person name="Kamoun S."/>
            <person name="Yandell M."/>
            <person name="Tisserat N."/>
            <person name="Buell C.R."/>
        </authorList>
    </citation>
    <scope>NUCLEOTIDE SEQUENCE</scope>
    <source>
        <strain evidence="7">DAOM:BR144</strain>
    </source>
</reference>
<keyword evidence="7" id="KW-1185">Reference proteome</keyword>
<dbReference type="SUPFAM" id="SSF56300">
    <property type="entry name" value="Metallo-dependent phosphatases"/>
    <property type="match status" value="1"/>
</dbReference>
<dbReference type="Proteomes" id="UP000019132">
    <property type="component" value="Unassembled WGS sequence"/>
</dbReference>
<dbReference type="InterPro" id="IPR039331">
    <property type="entry name" value="PAPs-like"/>
</dbReference>
<dbReference type="OMA" id="SNHQCQC"/>
<keyword evidence="1 2" id="KW-0732">Signal</keyword>
<dbReference type="PANTHER" id="PTHR22953">
    <property type="entry name" value="ACID PHOSPHATASE RELATED"/>
    <property type="match status" value="1"/>
</dbReference>
<dbReference type="InterPro" id="IPR008963">
    <property type="entry name" value="Purple_acid_Pase-like_N"/>
</dbReference>
<reference evidence="6" key="3">
    <citation type="submission" date="2015-02" db="UniProtKB">
        <authorList>
            <consortium name="EnsemblProtists"/>
        </authorList>
    </citation>
    <scope>IDENTIFICATION</scope>
    <source>
        <strain evidence="6">DAOM BR144</strain>
    </source>
</reference>
<feature type="compositionally biased region" description="Low complexity" evidence="3">
    <location>
        <begin position="484"/>
        <end position="581"/>
    </location>
</feature>
<evidence type="ECO:0000256" key="2">
    <source>
        <dbReference type="RuleBase" id="RU361203"/>
    </source>
</evidence>
<dbReference type="GO" id="GO:0003993">
    <property type="term" value="F:acid phosphatase activity"/>
    <property type="evidence" value="ECO:0007669"/>
    <property type="project" value="UniProtKB-EC"/>
</dbReference>
<dbReference type="InterPro" id="IPR025733">
    <property type="entry name" value="PAPs_C"/>
</dbReference>
<name>K3X8N4_GLOUD</name>
<dbReference type="EMBL" id="GL376597">
    <property type="status" value="NOT_ANNOTATED_CDS"/>
    <property type="molecule type" value="Genomic_DNA"/>
</dbReference>
<dbReference type="InterPro" id="IPR004843">
    <property type="entry name" value="Calcineurin-like_PHP"/>
</dbReference>
<evidence type="ECO:0000259" key="5">
    <source>
        <dbReference type="Pfam" id="PF14008"/>
    </source>
</evidence>
<comment type="catalytic activity">
    <reaction evidence="2">
        <text>a phosphate monoester + H2O = an alcohol + phosphate</text>
        <dbReference type="Rhea" id="RHEA:15017"/>
        <dbReference type="ChEBI" id="CHEBI:15377"/>
        <dbReference type="ChEBI" id="CHEBI:30879"/>
        <dbReference type="ChEBI" id="CHEBI:43474"/>
        <dbReference type="ChEBI" id="CHEBI:67140"/>
        <dbReference type="EC" id="3.1.3.2"/>
    </reaction>
</comment>
<dbReference type="Gene3D" id="2.60.40.380">
    <property type="entry name" value="Purple acid phosphatase-like, N-terminal"/>
    <property type="match status" value="1"/>
</dbReference>
<dbReference type="AlphaFoldDB" id="K3X8N4"/>
<reference evidence="7" key="2">
    <citation type="submission" date="2010-04" db="EMBL/GenBank/DDBJ databases">
        <authorList>
            <person name="Buell R."/>
            <person name="Hamilton J."/>
            <person name="Hostetler J."/>
        </authorList>
    </citation>
    <scope>NUCLEOTIDE SEQUENCE [LARGE SCALE GENOMIC DNA]</scope>
    <source>
        <strain evidence="7">DAOM:BR144</strain>
    </source>
</reference>
<dbReference type="Gene3D" id="3.60.21.10">
    <property type="match status" value="1"/>
</dbReference>
<feature type="signal peptide" evidence="2">
    <location>
        <begin position="1"/>
        <end position="20"/>
    </location>
</feature>
<dbReference type="SUPFAM" id="SSF49363">
    <property type="entry name" value="Purple acid phosphatase, N-terminal domain"/>
    <property type="match status" value="1"/>
</dbReference>
<evidence type="ECO:0000256" key="1">
    <source>
        <dbReference type="ARBA" id="ARBA00022729"/>
    </source>
</evidence>
<sequence>MIRALLSATTIATAFGVASATVSQVHLGLSSAKVGCANGISVSFASDASTAYTVTATPNSASVATKTAQSTSVSYHLSEAQFNYTYDSPSLHTALLCDLPGRQQYAYSIGTEFTGTFTTPPHAGADDVETILGVVGDPGDTTYSETTLSEMVKPFEGKSIQALVIAGDYSYANGEHRQWDNWFNEQMNVSKSIPFTGINGNHETVTSSGHLNAPPYPADHTLEAENYLGYITRVYTPITEKAKADLKTWFSLDIGLIHSVFLDDYTGSNGTTSSVVGTDRWLAYREEQLAWLEADLAAVDRSVTPWVIVFKHNPYYNTWSNHQCQCSSTIFDINDADAANCWKGVYFSGSPYSEPHCGLQAKFEDVYSQYKVSIVMAGHVHGYERTNKIYKNKVDQTNGVYYVTTGGGGNYEGHAGPRLAAAKVPSWSLANNNVTFGASRVIATRKSLRAVWFANDFLNEVSVVATDGFTINADGVDVITWPQTPSTPSTTAPAPATTAPAPATTAPVTPATTAPAPATTAPVTPTTTAPSTPATTAPVTPATTTPATPATPAPTTSKPSTPAPVPTTTAPVTPATQRPSC</sequence>
<dbReference type="HOGENOM" id="CLU_529465_0_0_1"/>
<dbReference type="InterPro" id="IPR029052">
    <property type="entry name" value="Metallo-depent_PP-like"/>
</dbReference>
<dbReference type="EnsemblProtists" id="PYU1_T013583">
    <property type="protein sequence ID" value="PYU1_T013583"/>
    <property type="gene ID" value="PYU1_G013554"/>
</dbReference>
<dbReference type="Pfam" id="PF00149">
    <property type="entry name" value="Metallophos"/>
    <property type="match status" value="1"/>
</dbReference>
<feature type="domain" description="Purple acid phosphatase C-terminal" evidence="5">
    <location>
        <begin position="401"/>
        <end position="456"/>
    </location>
</feature>
<dbReference type="STRING" id="431595.K3X8N4"/>
<dbReference type="eggNOG" id="KOG1378">
    <property type="taxonomic scope" value="Eukaryota"/>
</dbReference>
<keyword evidence="2" id="KW-0378">Hydrolase</keyword>
<evidence type="ECO:0000313" key="7">
    <source>
        <dbReference type="Proteomes" id="UP000019132"/>
    </source>
</evidence>
<dbReference type="GO" id="GO:0046872">
    <property type="term" value="F:metal ion binding"/>
    <property type="evidence" value="ECO:0007669"/>
    <property type="project" value="InterPro"/>
</dbReference>
<dbReference type="VEuPathDB" id="FungiDB:PYU1_G013554"/>
<feature type="chain" id="PRO_5010005182" description="Purple acid phosphatase" evidence="2">
    <location>
        <begin position="21"/>
        <end position="581"/>
    </location>
</feature>
<dbReference type="EC" id="3.1.3.2" evidence="2"/>
<organism evidence="6 7">
    <name type="scientific">Globisporangium ultimum (strain ATCC 200006 / CBS 805.95 / DAOM BR144)</name>
    <name type="common">Pythium ultimum</name>
    <dbReference type="NCBI Taxonomy" id="431595"/>
    <lineage>
        <taxon>Eukaryota</taxon>
        <taxon>Sar</taxon>
        <taxon>Stramenopiles</taxon>
        <taxon>Oomycota</taxon>
        <taxon>Peronosporomycetes</taxon>
        <taxon>Pythiales</taxon>
        <taxon>Pythiaceae</taxon>
        <taxon>Globisporangium</taxon>
    </lineage>
</organism>
<comment type="similarity">
    <text evidence="2">Belongs to the metallophosphoesterase superfamily. Purple acid phosphatase family.</text>
</comment>
<accession>K3X8N4</accession>
<evidence type="ECO:0000256" key="3">
    <source>
        <dbReference type="SAM" id="MobiDB-lite"/>
    </source>
</evidence>
<dbReference type="PANTHER" id="PTHR22953:SF153">
    <property type="entry name" value="PURPLE ACID PHOSPHATASE"/>
    <property type="match status" value="1"/>
</dbReference>
<protein>
    <recommendedName>
        <fullName evidence="2">Purple acid phosphatase</fullName>
        <ecNumber evidence="2">3.1.3.2</ecNumber>
    </recommendedName>
</protein>
<evidence type="ECO:0000259" key="4">
    <source>
        <dbReference type="Pfam" id="PF00149"/>
    </source>
</evidence>
<dbReference type="Pfam" id="PF14008">
    <property type="entry name" value="Metallophos_C"/>
    <property type="match status" value="1"/>
</dbReference>
<dbReference type="InParanoid" id="K3X8N4"/>
<evidence type="ECO:0000313" key="6">
    <source>
        <dbReference type="EnsemblProtists" id="PYU1_T013583"/>
    </source>
</evidence>
<proteinExistence type="inferred from homology"/>
<feature type="region of interest" description="Disordered" evidence="3">
    <location>
        <begin position="482"/>
        <end position="581"/>
    </location>
</feature>